<dbReference type="OrthoDB" id="5786478at2"/>
<comment type="caution">
    <text evidence="5">The sequence shown here is derived from an EMBL/GenBank/DDBJ whole genome shotgun (WGS) entry which is preliminary data.</text>
</comment>
<reference evidence="5 6" key="1">
    <citation type="journal article" date="2018" name="Int. J. Syst. Evol. Microbiol.">
        <title>Lactobacillus bambusae sp. nov., isolated from a traditional fermented Ma-bamboo shoots of Taiwan.</title>
        <authorList>
            <person name="Wang L.-T."/>
        </authorList>
    </citation>
    <scope>NUCLEOTIDE SEQUENCE [LARGE SCALE GENOMIC DNA]</scope>
    <source>
        <strain evidence="5 6">BS-W1</strain>
    </source>
</reference>
<dbReference type="Proteomes" id="UP000245080">
    <property type="component" value="Unassembled WGS sequence"/>
</dbReference>
<dbReference type="Gene3D" id="3.40.50.720">
    <property type="entry name" value="NAD(P)-binding Rossmann-like Domain"/>
    <property type="match status" value="1"/>
</dbReference>
<evidence type="ECO:0000256" key="2">
    <source>
        <dbReference type="ARBA" id="ARBA00022857"/>
    </source>
</evidence>
<dbReference type="InterPro" id="IPR002347">
    <property type="entry name" value="SDR_fam"/>
</dbReference>
<gene>
    <name evidence="5" type="ORF">DCM90_05585</name>
</gene>
<evidence type="ECO:0000256" key="4">
    <source>
        <dbReference type="RuleBase" id="RU000363"/>
    </source>
</evidence>
<dbReference type="AlphaFoldDB" id="A0A2V1N0X4"/>
<proteinExistence type="inferred from homology"/>
<name>A0A2V1N0X4_9LACO</name>
<dbReference type="PRINTS" id="PR00081">
    <property type="entry name" value="GDHRDH"/>
</dbReference>
<dbReference type="EMBL" id="QCXQ01000002">
    <property type="protein sequence ID" value="PWG00398.1"/>
    <property type="molecule type" value="Genomic_DNA"/>
</dbReference>
<comment type="similarity">
    <text evidence="1 4">Belongs to the short-chain dehydrogenases/reductases (SDR) family.</text>
</comment>
<accession>A0A2V1N0X4</accession>
<dbReference type="GO" id="GO:0016491">
    <property type="term" value="F:oxidoreductase activity"/>
    <property type="evidence" value="ECO:0007669"/>
    <property type="project" value="UniProtKB-KW"/>
</dbReference>
<dbReference type="PANTHER" id="PTHR43963:SF6">
    <property type="entry name" value="CHAIN DEHYDROGENASE FAMILY PROTEIN, PUTATIVE (AFU_ORTHOLOGUE AFUA_3G15350)-RELATED"/>
    <property type="match status" value="1"/>
</dbReference>
<organism evidence="5 6">
    <name type="scientific">Levilactobacillus bambusae</name>
    <dbReference type="NCBI Taxonomy" id="2024736"/>
    <lineage>
        <taxon>Bacteria</taxon>
        <taxon>Bacillati</taxon>
        <taxon>Bacillota</taxon>
        <taxon>Bacilli</taxon>
        <taxon>Lactobacillales</taxon>
        <taxon>Lactobacillaceae</taxon>
        <taxon>Levilactobacillus</taxon>
    </lineage>
</organism>
<protein>
    <submittedName>
        <fullName evidence="5">Carbonyl reductase</fullName>
    </submittedName>
</protein>
<evidence type="ECO:0000256" key="3">
    <source>
        <dbReference type="ARBA" id="ARBA00023002"/>
    </source>
</evidence>
<dbReference type="PRINTS" id="PR00080">
    <property type="entry name" value="SDRFAMILY"/>
</dbReference>
<keyword evidence="6" id="KW-1185">Reference proteome</keyword>
<evidence type="ECO:0000256" key="1">
    <source>
        <dbReference type="ARBA" id="ARBA00006484"/>
    </source>
</evidence>
<dbReference type="InterPro" id="IPR036291">
    <property type="entry name" value="NAD(P)-bd_dom_sf"/>
</dbReference>
<keyword evidence="2" id="KW-0521">NADP</keyword>
<dbReference type="RefSeq" id="WP_109250346.1">
    <property type="nucleotide sequence ID" value="NZ_QCXQ01000002.1"/>
</dbReference>
<evidence type="ECO:0000313" key="6">
    <source>
        <dbReference type="Proteomes" id="UP000245080"/>
    </source>
</evidence>
<evidence type="ECO:0000313" key="5">
    <source>
        <dbReference type="EMBL" id="PWG00398.1"/>
    </source>
</evidence>
<sequence>MTNTETITLITGANRGMGYELAKALGQAGQHVLVGSRRFDKGQAAVQQLQEEGITADAIQLDATDHDSITRAVQRVSDEFGYLTILINNAGAAFDSHHAPSDLPLNIIRQDFDLNLFGLIDVTQQFLPLLKKSPSAKIINISSMMGSITAALDPNSAVYRASAAGYQASKSAVNMYSVQLAKELQRDNLPITVNLIDPGMVATHFGGVTPEQAKQMGAQPLEVGIARTVELATSSDNNTSATFSNVNGPVGW</sequence>
<dbReference type="PANTHER" id="PTHR43963">
    <property type="entry name" value="CARBONYL REDUCTASE 1-RELATED"/>
    <property type="match status" value="1"/>
</dbReference>
<keyword evidence="3" id="KW-0560">Oxidoreductase</keyword>
<dbReference type="SUPFAM" id="SSF51735">
    <property type="entry name" value="NAD(P)-binding Rossmann-fold domains"/>
    <property type="match status" value="1"/>
</dbReference>
<dbReference type="Pfam" id="PF00106">
    <property type="entry name" value="adh_short"/>
    <property type="match status" value="1"/>
</dbReference>